<protein>
    <submittedName>
        <fullName evidence="3">DUF4439 domain-containing protein</fullName>
    </submittedName>
</protein>
<dbReference type="Pfam" id="PF14530">
    <property type="entry name" value="DUF4439"/>
    <property type="match status" value="1"/>
</dbReference>
<accession>A0A5N0V8L4</accession>
<dbReference type="InterPro" id="IPR029447">
    <property type="entry name" value="DUF4439"/>
</dbReference>
<organism evidence="3 4">
    <name type="scientific">Amycolatopsis acidicola</name>
    <dbReference type="NCBI Taxonomy" id="2596893"/>
    <lineage>
        <taxon>Bacteria</taxon>
        <taxon>Bacillati</taxon>
        <taxon>Actinomycetota</taxon>
        <taxon>Actinomycetes</taxon>
        <taxon>Pseudonocardiales</taxon>
        <taxon>Pseudonocardiaceae</taxon>
        <taxon>Amycolatopsis</taxon>
    </lineage>
</organism>
<proteinExistence type="predicted"/>
<dbReference type="InterPro" id="IPR009078">
    <property type="entry name" value="Ferritin-like_SF"/>
</dbReference>
<evidence type="ECO:0000259" key="2">
    <source>
        <dbReference type="Pfam" id="PF14530"/>
    </source>
</evidence>
<sequence>MVSGGQAYLACPRHRPWSLPGLADWRPVSFRTRRDVLRMSALAALAVPLAACQTGYSDEPDPLALLAEQAKADAAAANGVGGDLGSQVATVRTAHAQALQAEVDRLNRPKSSVQVVTPSGSGTAALKERLATAREQAEKLVPTFSRYRAGLVAAVAAGCAGLQQLDDKLGPGTDPGTVTASASTVPSDAVSPLQKALDAEHAAVWVYALVSAFLPSNYTAGVSDGADEHRNRRDACVRMLDAVGATPDGAEPAYITPKPVTDATSAKSVVASAEADTAAAWRGVLEGTDDENLRKVALVALLGSARRGTRWRQAAGESPAAVPMPGAAA</sequence>
<evidence type="ECO:0000256" key="1">
    <source>
        <dbReference type="SAM" id="MobiDB-lite"/>
    </source>
</evidence>
<dbReference type="EMBL" id="VMNW02000016">
    <property type="protein sequence ID" value="KAA9161563.1"/>
    <property type="molecule type" value="Genomic_DNA"/>
</dbReference>
<evidence type="ECO:0000313" key="3">
    <source>
        <dbReference type="EMBL" id="KAA9161563.1"/>
    </source>
</evidence>
<dbReference type="CDD" id="cd00657">
    <property type="entry name" value="Ferritin_like"/>
    <property type="match status" value="1"/>
</dbReference>
<name>A0A5N0V8L4_9PSEU</name>
<feature type="domain" description="DUF4439" evidence="2">
    <location>
        <begin position="193"/>
        <end position="328"/>
    </location>
</feature>
<dbReference type="Gene3D" id="1.20.1260.10">
    <property type="match status" value="1"/>
</dbReference>
<reference evidence="3" key="1">
    <citation type="submission" date="2019-09" db="EMBL/GenBank/DDBJ databases">
        <authorList>
            <person name="Teo W.F.A."/>
            <person name="Duangmal K."/>
        </authorList>
    </citation>
    <scope>NUCLEOTIDE SEQUENCE [LARGE SCALE GENOMIC DNA]</scope>
    <source>
        <strain evidence="3">K81G1</strain>
    </source>
</reference>
<dbReference type="InterPro" id="IPR012347">
    <property type="entry name" value="Ferritin-like"/>
</dbReference>
<dbReference type="OrthoDB" id="5192349at2"/>
<comment type="caution">
    <text evidence="3">The sequence shown here is derived from an EMBL/GenBank/DDBJ whole genome shotgun (WGS) entry which is preliminary data.</text>
</comment>
<dbReference type="Proteomes" id="UP000319769">
    <property type="component" value="Unassembled WGS sequence"/>
</dbReference>
<evidence type="ECO:0000313" key="4">
    <source>
        <dbReference type="Proteomes" id="UP000319769"/>
    </source>
</evidence>
<dbReference type="AlphaFoldDB" id="A0A5N0V8L4"/>
<feature type="region of interest" description="Disordered" evidence="1">
    <location>
        <begin position="310"/>
        <end position="329"/>
    </location>
</feature>
<keyword evidence="4" id="KW-1185">Reference proteome</keyword>
<gene>
    <name evidence="3" type="ORF">FPZ12_013685</name>
</gene>
<dbReference type="SUPFAM" id="SSF47240">
    <property type="entry name" value="Ferritin-like"/>
    <property type="match status" value="1"/>
</dbReference>